<protein>
    <recommendedName>
        <fullName evidence="5">Glycosyltransferase 2-like domain-containing protein</fullName>
    </recommendedName>
</protein>
<keyword evidence="4" id="KW-0812">Transmembrane</keyword>
<dbReference type="Gene3D" id="3.90.550.10">
    <property type="entry name" value="Spore Coat Polysaccharide Biosynthesis Protein SpsA, Chain A"/>
    <property type="match status" value="1"/>
</dbReference>
<dbReference type="InterPro" id="IPR001173">
    <property type="entry name" value="Glyco_trans_2-like"/>
</dbReference>
<accession>A0A8H4SU97</accession>
<reference evidence="6" key="2">
    <citation type="submission" date="2020-05" db="EMBL/GenBank/DDBJ databases">
        <authorList>
            <person name="Kim H.-S."/>
            <person name="Proctor R.H."/>
            <person name="Brown D.W."/>
        </authorList>
    </citation>
    <scope>NUCLEOTIDE SEQUENCE</scope>
    <source>
        <strain evidence="6">NRRL 45417</strain>
    </source>
</reference>
<feature type="region of interest" description="Disordered" evidence="3">
    <location>
        <begin position="508"/>
        <end position="536"/>
    </location>
</feature>
<dbReference type="CDD" id="cd06423">
    <property type="entry name" value="CESA_like"/>
    <property type="match status" value="1"/>
</dbReference>
<sequence>MTDSQLRLLFGILNILGLFLLSFVPWPAPPPIFIGLPAKILQFIAVFYKIEYVHMVWRWIRYEPVQPPSTDDKLPFISVVIPVFNESEFVKNSIKSIELSDYPKDRIELIVIDDGSTDDTWEHVNKAAGSVSTCGITLRLLQHPVNMGKRKAIQSGFATALGSIIISLDSDSVVEKSALRNIVSPLMRDPSIGAVAGHLAVLNISDSCIFSFKSLLPRLLDIVFDHIGNLPRSALSAEGFVTILPGAFSAFRADAVQSHIDRLCTSTFLGSPLKHGEDMELAYRILCDGWRTVYQSNAVVHTMAPETLEKALMMFSRWERTNYTFLCMGYPALTVQKTLKLWLAMRPTRAQPSLEFVDKEKQEDEPFITKDGTGSIYPFINVACIWLKGPLMLLVTYTLLRCVILYPGHALWILLEISILTVWRSFMLIPDALREKDTDGTSFPKIDHPRPDKSCLGSVINLDTQMTTLLVAIRACPHCSNDAPTLQNALWALKDLLLLLEAEQQVYSPTTRTQTPENRCPSSDQSDNSPKEPGESTKEQFVFGSLILDDNESTVIARRLIRDAAIRIGQNLRWIGMKRKTGTTGSVHHPQRFDQEIELAMDRVKIMVARTSSHFP</sequence>
<organism evidence="6 7">
    <name type="scientific">Fusarium gaditjirri</name>
    <dbReference type="NCBI Taxonomy" id="282569"/>
    <lineage>
        <taxon>Eukaryota</taxon>
        <taxon>Fungi</taxon>
        <taxon>Dikarya</taxon>
        <taxon>Ascomycota</taxon>
        <taxon>Pezizomycotina</taxon>
        <taxon>Sordariomycetes</taxon>
        <taxon>Hypocreomycetidae</taxon>
        <taxon>Hypocreales</taxon>
        <taxon>Nectriaceae</taxon>
        <taxon>Fusarium</taxon>
        <taxon>Fusarium nisikadoi species complex</taxon>
    </lineage>
</organism>
<evidence type="ECO:0000313" key="6">
    <source>
        <dbReference type="EMBL" id="KAF4945966.1"/>
    </source>
</evidence>
<feature type="transmembrane region" description="Helical" evidence="4">
    <location>
        <begin position="7"/>
        <end position="26"/>
    </location>
</feature>
<feature type="domain" description="Glycosyltransferase 2-like" evidence="5">
    <location>
        <begin position="78"/>
        <end position="197"/>
    </location>
</feature>
<dbReference type="InterPro" id="IPR029044">
    <property type="entry name" value="Nucleotide-diphossugar_trans"/>
</dbReference>
<gene>
    <name evidence="6" type="ORF">FGADI_11539</name>
</gene>
<evidence type="ECO:0000256" key="3">
    <source>
        <dbReference type="SAM" id="MobiDB-lite"/>
    </source>
</evidence>
<reference evidence="6" key="1">
    <citation type="journal article" date="2020" name="BMC Genomics">
        <title>Correction to: Identification and distribution of gene clusters required for synthesis of sphingolipid metabolism inhibitors in diverse species of the filamentous fungus Fusarium.</title>
        <authorList>
            <person name="Kim H.S."/>
            <person name="Lohmar J.M."/>
            <person name="Busman M."/>
            <person name="Brown D.W."/>
            <person name="Naumann T.A."/>
            <person name="Divon H.H."/>
            <person name="Lysoe E."/>
            <person name="Uhlig S."/>
            <person name="Proctor R.H."/>
        </authorList>
    </citation>
    <scope>NUCLEOTIDE SEQUENCE</scope>
    <source>
        <strain evidence="6">NRRL 45417</strain>
    </source>
</reference>
<dbReference type="PANTHER" id="PTHR43630">
    <property type="entry name" value="POLY-BETA-1,6-N-ACETYL-D-GLUCOSAMINE SYNTHASE"/>
    <property type="match status" value="1"/>
</dbReference>
<comment type="caution">
    <text evidence="6">The sequence shown here is derived from an EMBL/GenBank/DDBJ whole genome shotgun (WGS) entry which is preliminary data.</text>
</comment>
<evidence type="ECO:0000256" key="1">
    <source>
        <dbReference type="ARBA" id="ARBA00022676"/>
    </source>
</evidence>
<proteinExistence type="predicted"/>
<dbReference type="SUPFAM" id="SSF53448">
    <property type="entry name" value="Nucleotide-diphospho-sugar transferases"/>
    <property type="match status" value="1"/>
</dbReference>
<keyword evidence="1" id="KW-0328">Glycosyltransferase</keyword>
<dbReference type="EMBL" id="JABFAI010000343">
    <property type="protein sequence ID" value="KAF4945966.1"/>
    <property type="molecule type" value="Genomic_DNA"/>
</dbReference>
<keyword evidence="4" id="KW-0472">Membrane</keyword>
<dbReference type="PANTHER" id="PTHR43630:SF1">
    <property type="entry name" value="POLY-BETA-1,6-N-ACETYL-D-GLUCOSAMINE SYNTHASE"/>
    <property type="match status" value="1"/>
</dbReference>
<keyword evidence="2" id="KW-0808">Transferase</keyword>
<dbReference type="AlphaFoldDB" id="A0A8H4SU97"/>
<feature type="compositionally biased region" description="Polar residues" evidence="3">
    <location>
        <begin position="508"/>
        <end position="528"/>
    </location>
</feature>
<keyword evidence="7" id="KW-1185">Reference proteome</keyword>
<name>A0A8H4SU97_9HYPO</name>
<evidence type="ECO:0000256" key="4">
    <source>
        <dbReference type="SAM" id="Phobius"/>
    </source>
</evidence>
<keyword evidence="4" id="KW-1133">Transmembrane helix</keyword>
<dbReference type="Pfam" id="PF00535">
    <property type="entry name" value="Glycos_transf_2"/>
    <property type="match status" value="1"/>
</dbReference>
<dbReference type="Proteomes" id="UP000604273">
    <property type="component" value="Unassembled WGS sequence"/>
</dbReference>
<evidence type="ECO:0000259" key="5">
    <source>
        <dbReference type="Pfam" id="PF00535"/>
    </source>
</evidence>
<dbReference type="OrthoDB" id="9876900at2759"/>
<evidence type="ECO:0000256" key="2">
    <source>
        <dbReference type="ARBA" id="ARBA00022679"/>
    </source>
</evidence>
<dbReference type="GO" id="GO:0016757">
    <property type="term" value="F:glycosyltransferase activity"/>
    <property type="evidence" value="ECO:0007669"/>
    <property type="project" value="UniProtKB-KW"/>
</dbReference>
<evidence type="ECO:0000313" key="7">
    <source>
        <dbReference type="Proteomes" id="UP000604273"/>
    </source>
</evidence>